<dbReference type="InterPro" id="IPR041916">
    <property type="entry name" value="Anti_sigma_zinc_sf"/>
</dbReference>
<dbReference type="Proteomes" id="UP001321450">
    <property type="component" value="Chromosome"/>
</dbReference>
<sequence>MNENAPMKENERLISLLGLAATRREETEDHHPPPEVLAAFIEQRLPSSRRQAVLAHLNRCECCYQEWLHSAAALEEAQPEETPIHRPAWWQRLWERLRPRPWLIPLTVAVTAGLAVAVVLVQQPMAGEWPPRQIIAALPKGHKIPYDRLPRLEAPFAFNDTAVDPAKDAVSQGLRDARFWIEHPNQVDLRDETHDTPEKRAYRSLGQWLLLAWAMTQKEDSDPNVWQVFQQYGQSLAAEFGKLPPSSQRDQALADLREVQTMMEALAEAPGSAQRTRLQRKLRLIIGRWQG</sequence>
<keyword evidence="1" id="KW-0812">Transmembrane</keyword>
<evidence type="ECO:0000313" key="3">
    <source>
        <dbReference type="Proteomes" id="UP001321450"/>
    </source>
</evidence>
<keyword evidence="1" id="KW-1133">Transmembrane helix</keyword>
<evidence type="ECO:0000313" key="2">
    <source>
        <dbReference type="EMBL" id="BCX88121.1"/>
    </source>
</evidence>
<dbReference type="Gene3D" id="1.10.10.1320">
    <property type="entry name" value="Anti-sigma factor, zinc-finger domain"/>
    <property type="match status" value="1"/>
</dbReference>
<dbReference type="AlphaFoldDB" id="A0AAU9C8F3"/>
<accession>A0AAU9C8F3</accession>
<dbReference type="EMBL" id="AP024718">
    <property type="protein sequence ID" value="BCX88121.1"/>
    <property type="molecule type" value="Genomic_DNA"/>
</dbReference>
<gene>
    <name evidence="2" type="ORF">MIN45_P0488</name>
</gene>
<dbReference type="KEGG" id="meiy:MIN45_P0488"/>
<keyword evidence="3" id="KW-1185">Reference proteome</keyword>
<proteinExistence type="predicted"/>
<organism evidence="2 3">
    <name type="scientific">Methylomarinovum tepidoasis</name>
    <dbReference type="NCBI Taxonomy" id="2840183"/>
    <lineage>
        <taxon>Bacteria</taxon>
        <taxon>Pseudomonadati</taxon>
        <taxon>Pseudomonadota</taxon>
        <taxon>Gammaproteobacteria</taxon>
        <taxon>Methylococcales</taxon>
        <taxon>Methylothermaceae</taxon>
        <taxon>Methylomarinovum</taxon>
    </lineage>
</organism>
<keyword evidence="1" id="KW-0472">Membrane</keyword>
<reference evidence="3" key="1">
    <citation type="journal article" date="2024" name="Int. J. Syst. Evol. Microbiol.">
        <title>Methylomarinovum tepidoasis sp. nov., a moderately thermophilic methanotroph of the family Methylothermaceae isolated from a deep-sea hydrothermal field.</title>
        <authorList>
            <person name="Hirayama H."/>
            <person name="Takaki Y."/>
            <person name="Abe M."/>
            <person name="Miyazaki M."/>
            <person name="Uematsu K."/>
            <person name="Matsui Y."/>
            <person name="Takai K."/>
        </authorList>
    </citation>
    <scope>NUCLEOTIDE SEQUENCE [LARGE SCALE GENOMIC DNA]</scope>
    <source>
        <strain evidence="3">IN45</strain>
    </source>
</reference>
<protein>
    <recommendedName>
        <fullName evidence="4">Zinc-finger domain-containing protein</fullName>
    </recommendedName>
</protein>
<feature type="transmembrane region" description="Helical" evidence="1">
    <location>
        <begin position="102"/>
        <end position="121"/>
    </location>
</feature>
<evidence type="ECO:0008006" key="4">
    <source>
        <dbReference type="Google" id="ProtNLM"/>
    </source>
</evidence>
<evidence type="ECO:0000256" key="1">
    <source>
        <dbReference type="SAM" id="Phobius"/>
    </source>
</evidence>
<name>A0AAU9C8F3_9GAMM</name>